<keyword evidence="2" id="KW-1133">Transmembrane helix</keyword>
<evidence type="ECO:0000256" key="2">
    <source>
        <dbReference type="SAM" id="Phobius"/>
    </source>
</evidence>
<keyword evidence="2" id="KW-0812">Transmembrane</keyword>
<dbReference type="Proteomes" id="UP000324800">
    <property type="component" value="Unassembled WGS sequence"/>
</dbReference>
<dbReference type="EMBL" id="SNRW01027059">
    <property type="protein sequence ID" value="KAA6360351.1"/>
    <property type="molecule type" value="Genomic_DNA"/>
</dbReference>
<comment type="caution">
    <text evidence="3">The sequence shown here is derived from an EMBL/GenBank/DDBJ whole genome shotgun (WGS) entry which is preliminary data.</text>
</comment>
<feature type="region of interest" description="Disordered" evidence="1">
    <location>
        <begin position="16"/>
        <end position="75"/>
    </location>
</feature>
<accession>A0A5J4TSA8</accession>
<protein>
    <submittedName>
        <fullName evidence="3">Uncharacterized protein</fullName>
    </submittedName>
</protein>
<keyword evidence="2" id="KW-0472">Membrane</keyword>
<evidence type="ECO:0000313" key="4">
    <source>
        <dbReference type="Proteomes" id="UP000324800"/>
    </source>
</evidence>
<gene>
    <name evidence="3" type="ORF">EZS28_044121</name>
</gene>
<feature type="non-terminal residue" evidence="3">
    <location>
        <position position="119"/>
    </location>
</feature>
<organism evidence="3 4">
    <name type="scientific">Streblomastix strix</name>
    <dbReference type="NCBI Taxonomy" id="222440"/>
    <lineage>
        <taxon>Eukaryota</taxon>
        <taxon>Metamonada</taxon>
        <taxon>Preaxostyla</taxon>
        <taxon>Oxymonadida</taxon>
        <taxon>Streblomastigidae</taxon>
        <taxon>Streblomastix</taxon>
    </lineage>
</organism>
<feature type="compositionally biased region" description="Basic residues" evidence="1">
    <location>
        <begin position="44"/>
        <end position="55"/>
    </location>
</feature>
<evidence type="ECO:0000313" key="3">
    <source>
        <dbReference type="EMBL" id="KAA6360351.1"/>
    </source>
</evidence>
<name>A0A5J4TSA8_9EUKA</name>
<sequence>MQPHNTDTAEIILQRAEMIEDEQSGSEQPGDQSSQVPRQVSQFNKKKKKKKKKKGQSGDNVITDIQGGQGQGNDNTTMKKVIIVLIVLSHLIAVISQVVGTVILPIRPSNSQIFIKSVN</sequence>
<feature type="compositionally biased region" description="Polar residues" evidence="1">
    <location>
        <begin position="25"/>
        <end position="43"/>
    </location>
</feature>
<feature type="transmembrane region" description="Helical" evidence="2">
    <location>
        <begin position="81"/>
        <end position="106"/>
    </location>
</feature>
<reference evidence="3 4" key="1">
    <citation type="submission" date="2019-03" db="EMBL/GenBank/DDBJ databases">
        <title>Single cell metagenomics reveals metabolic interactions within the superorganism composed of flagellate Streblomastix strix and complex community of Bacteroidetes bacteria on its surface.</title>
        <authorList>
            <person name="Treitli S.C."/>
            <person name="Kolisko M."/>
            <person name="Husnik F."/>
            <person name="Keeling P."/>
            <person name="Hampl V."/>
        </authorList>
    </citation>
    <scope>NUCLEOTIDE SEQUENCE [LARGE SCALE GENOMIC DNA]</scope>
    <source>
        <strain evidence="3">ST1C</strain>
    </source>
</reference>
<proteinExistence type="predicted"/>
<evidence type="ECO:0000256" key="1">
    <source>
        <dbReference type="SAM" id="MobiDB-lite"/>
    </source>
</evidence>
<dbReference type="AlphaFoldDB" id="A0A5J4TSA8"/>